<dbReference type="Gene3D" id="1.20.120.420">
    <property type="entry name" value="translation initiation factor eif-2b, domain 1"/>
    <property type="match status" value="1"/>
</dbReference>
<dbReference type="SUPFAM" id="SSF100950">
    <property type="entry name" value="NagB/RpiA/CoA transferase-like"/>
    <property type="match status" value="1"/>
</dbReference>
<dbReference type="PANTHER" id="PTHR43475">
    <property type="entry name" value="METHYLTHIORIBOSE-1-PHOSPHATE ISOMERASE"/>
    <property type="match status" value="1"/>
</dbReference>
<protein>
    <submittedName>
        <fullName evidence="3">Uncharacterized protein</fullName>
    </submittedName>
</protein>
<dbReference type="InterPro" id="IPR000649">
    <property type="entry name" value="IF-2B-related"/>
</dbReference>
<dbReference type="InterPro" id="IPR037171">
    <property type="entry name" value="NagB/RpiA_transferase-like"/>
</dbReference>
<dbReference type="Pfam" id="PF01008">
    <property type="entry name" value="IF-2B"/>
    <property type="match status" value="1"/>
</dbReference>
<name>A0A8S9PJ71_BRACR</name>
<dbReference type="GO" id="GO:0046523">
    <property type="term" value="F:S-methyl-5-thioribose-1-phosphate isomerase activity"/>
    <property type="evidence" value="ECO:0007669"/>
    <property type="project" value="TreeGrafter"/>
</dbReference>
<comment type="similarity">
    <text evidence="1 2">Belongs to the eIF-2B alpha/beta/delta subunits family.</text>
</comment>
<dbReference type="Proteomes" id="UP000712600">
    <property type="component" value="Unassembled WGS sequence"/>
</dbReference>
<dbReference type="AlphaFoldDB" id="A0A8S9PJ71"/>
<reference evidence="3" key="1">
    <citation type="submission" date="2019-12" db="EMBL/GenBank/DDBJ databases">
        <title>Genome sequencing and annotation of Brassica cretica.</title>
        <authorList>
            <person name="Studholme D.J."/>
            <person name="Sarris P."/>
        </authorList>
    </citation>
    <scope>NUCLEOTIDE SEQUENCE</scope>
    <source>
        <strain evidence="3">PFS-109/04</strain>
        <tissue evidence="3">Leaf</tissue>
    </source>
</reference>
<evidence type="ECO:0000256" key="1">
    <source>
        <dbReference type="ARBA" id="ARBA00007251"/>
    </source>
</evidence>
<accession>A0A8S9PJ71</accession>
<gene>
    <name evidence="3" type="ORF">F2Q69_00050646</name>
</gene>
<dbReference type="EMBL" id="QGKX02001347">
    <property type="protein sequence ID" value="KAF3521298.1"/>
    <property type="molecule type" value="Genomic_DNA"/>
</dbReference>
<evidence type="ECO:0000313" key="4">
    <source>
        <dbReference type="Proteomes" id="UP000712600"/>
    </source>
</evidence>
<evidence type="ECO:0000313" key="3">
    <source>
        <dbReference type="EMBL" id="KAF3521298.1"/>
    </source>
</evidence>
<dbReference type="InterPro" id="IPR027363">
    <property type="entry name" value="M1Pi_N"/>
</dbReference>
<comment type="caution">
    <text evidence="3">The sequence shown here is derived from an EMBL/GenBank/DDBJ whole genome shotgun (WGS) entry which is preliminary data.</text>
</comment>
<dbReference type="PANTHER" id="PTHR43475:SF1">
    <property type="entry name" value="METHYLTHIORIBOSE-1-PHOSPHATE ISOMERASE"/>
    <property type="match status" value="1"/>
</dbReference>
<evidence type="ECO:0000256" key="2">
    <source>
        <dbReference type="RuleBase" id="RU003814"/>
    </source>
</evidence>
<dbReference type="GO" id="GO:0019509">
    <property type="term" value="P:L-methionine salvage from methylthioadenosine"/>
    <property type="evidence" value="ECO:0007669"/>
    <property type="project" value="TreeGrafter"/>
</dbReference>
<organism evidence="3 4">
    <name type="scientific">Brassica cretica</name>
    <name type="common">Mustard</name>
    <dbReference type="NCBI Taxonomy" id="69181"/>
    <lineage>
        <taxon>Eukaryota</taxon>
        <taxon>Viridiplantae</taxon>
        <taxon>Streptophyta</taxon>
        <taxon>Embryophyta</taxon>
        <taxon>Tracheophyta</taxon>
        <taxon>Spermatophyta</taxon>
        <taxon>Magnoliopsida</taxon>
        <taxon>eudicotyledons</taxon>
        <taxon>Gunneridae</taxon>
        <taxon>Pentapetalae</taxon>
        <taxon>rosids</taxon>
        <taxon>malvids</taxon>
        <taxon>Brassicales</taxon>
        <taxon>Brassicaceae</taxon>
        <taxon>Brassiceae</taxon>
        <taxon>Brassica</taxon>
    </lineage>
</organism>
<proteinExistence type="inferred from homology"/>
<sequence length="89" mass="9796">MVAVAFLEKKLDYLVSSRPTAVNLADAALKLKQVIANAYIEAAENMFEDDVASNKAIGTFGSSLMRQQAKNPDKLSVLTHCNTGRYDFR</sequence>